<dbReference type="InterPro" id="IPR011990">
    <property type="entry name" value="TPR-like_helical_dom_sf"/>
</dbReference>
<keyword evidence="1" id="KW-0732">Signal</keyword>
<dbReference type="OrthoDB" id="1466726at2"/>
<dbReference type="InterPro" id="IPR019412">
    <property type="entry name" value="IML2/TPR_39"/>
</dbReference>
<dbReference type="PANTHER" id="PTHR31859">
    <property type="entry name" value="TETRATRICOPEPTIDE REPEAT PROTEIN 39 FAMILY MEMBER"/>
    <property type="match status" value="1"/>
</dbReference>
<dbReference type="Pfam" id="PF10300">
    <property type="entry name" value="Iml2-TPR_39"/>
    <property type="match status" value="1"/>
</dbReference>
<dbReference type="AlphaFoldDB" id="B3QU13"/>
<evidence type="ECO:0000313" key="2">
    <source>
        <dbReference type="EMBL" id="ACF12811.1"/>
    </source>
</evidence>
<dbReference type="Gene3D" id="1.25.40.10">
    <property type="entry name" value="Tetratricopeptide repeat domain"/>
    <property type="match status" value="2"/>
</dbReference>
<dbReference type="Pfam" id="PF13432">
    <property type="entry name" value="TPR_16"/>
    <property type="match status" value="1"/>
</dbReference>
<dbReference type="SUPFAM" id="SSF81901">
    <property type="entry name" value="HCP-like"/>
    <property type="match status" value="1"/>
</dbReference>
<dbReference type="STRING" id="517418.Ctha_0340"/>
<dbReference type="SUPFAM" id="SSF48452">
    <property type="entry name" value="TPR-like"/>
    <property type="match status" value="1"/>
</dbReference>
<dbReference type="Proteomes" id="UP000001208">
    <property type="component" value="Chromosome"/>
</dbReference>
<sequence>MMMVKKAFRQKSIYLEGKVFRAALTFLMAALFFFSHSSGACAQTSSIDWSPNAKRLLQEGMNELFSYQLQSAEAKFDSLIQLEPQRPEGYFYKSDCYLLTFIPGGENMATYERFLELADQSVRVSEFYLEHLAKTPSEKALGQFFLAESHFAIAVADARAQNVIGAALNAHSSKGYYKDALETDSAFYDAGKGVGMFYFFSSLIPSSFRWLATIFGYEQNRQEGVRLMQLAAQKGFYTKNETRFYLAMFTFLFHQNKIQAEKELLTLLSEYPHSTILNYALGLIYLDSKEMANAEAYFVRAAGDLSKDSENSISKFALFRLAELHFRLNDFEKAKAFLLTFEKKANYALYTAQLHYLLGVSEWMLGENQQAKEHFEKAKASGENPDELFMQRRAKFFLEHGISETSKAILLGKNAFDSGRYPAALTYLEPLLSTPLKKDELAEVHYLLARIQDETGQSENAIANYQACYKLFAQKERYLAPFSRYYLGKLYAKQGHTKLAYEELEKSLRYISYDFEDILKEKAKYELEKIAAGQTEITNQPSR</sequence>
<dbReference type="RefSeq" id="WP_012498895.1">
    <property type="nucleotide sequence ID" value="NC_011026.1"/>
</dbReference>
<feature type="chain" id="PRO_5002795780" evidence="1">
    <location>
        <begin position="43"/>
        <end position="543"/>
    </location>
</feature>
<dbReference type="SMART" id="SM00028">
    <property type="entry name" value="TPR"/>
    <property type="match status" value="4"/>
</dbReference>
<protein>
    <submittedName>
        <fullName evidence="2">Tetratricopeptide TPR_2 repeat protein</fullName>
    </submittedName>
</protein>
<dbReference type="EMBL" id="CP001100">
    <property type="protein sequence ID" value="ACF12811.1"/>
    <property type="molecule type" value="Genomic_DNA"/>
</dbReference>
<organism evidence="2 3">
    <name type="scientific">Chloroherpeton thalassium (strain ATCC 35110 / GB-78)</name>
    <dbReference type="NCBI Taxonomy" id="517418"/>
    <lineage>
        <taxon>Bacteria</taxon>
        <taxon>Pseudomonadati</taxon>
        <taxon>Chlorobiota</taxon>
        <taxon>Chlorobiia</taxon>
        <taxon>Chlorobiales</taxon>
        <taxon>Chloroherpetonaceae</taxon>
        <taxon>Chloroherpeton</taxon>
    </lineage>
</organism>
<reference evidence="2 3" key="1">
    <citation type="submission" date="2008-06" db="EMBL/GenBank/DDBJ databases">
        <title>Complete sequence of Chloroherpeton thalassium ATCC 35110.</title>
        <authorList>
            <consortium name="US DOE Joint Genome Institute"/>
            <person name="Lucas S."/>
            <person name="Copeland A."/>
            <person name="Lapidus A."/>
            <person name="Glavina del Rio T."/>
            <person name="Dalin E."/>
            <person name="Tice H."/>
            <person name="Bruce D."/>
            <person name="Goodwin L."/>
            <person name="Pitluck S."/>
            <person name="Schmutz J."/>
            <person name="Larimer F."/>
            <person name="Land M."/>
            <person name="Hauser L."/>
            <person name="Kyrpides N."/>
            <person name="Mikhailova N."/>
            <person name="Liu Z."/>
            <person name="Li T."/>
            <person name="Zhao F."/>
            <person name="Overmann J."/>
            <person name="Bryant D.A."/>
            <person name="Richardson P."/>
        </authorList>
    </citation>
    <scope>NUCLEOTIDE SEQUENCE [LARGE SCALE GENOMIC DNA]</scope>
    <source>
        <strain evidence="3">ATCC 35110 / GB-78</strain>
    </source>
</reference>
<dbReference type="HOGENOM" id="CLU_501263_0_0_10"/>
<proteinExistence type="predicted"/>
<keyword evidence="3" id="KW-1185">Reference proteome</keyword>
<accession>B3QU13</accession>
<feature type="signal peptide" evidence="1">
    <location>
        <begin position="1"/>
        <end position="42"/>
    </location>
</feature>
<evidence type="ECO:0000256" key="1">
    <source>
        <dbReference type="SAM" id="SignalP"/>
    </source>
</evidence>
<dbReference type="PANTHER" id="PTHR31859:SF1">
    <property type="entry name" value="TETRATRICOPEPTIDE REPEAT PROTEIN 39C"/>
    <property type="match status" value="1"/>
</dbReference>
<evidence type="ECO:0000313" key="3">
    <source>
        <dbReference type="Proteomes" id="UP000001208"/>
    </source>
</evidence>
<gene>
    <name evidence="2" type="ordered locus">Ctha_0340</name>
</gene>
<name>B3QU13_CHLT3</name>
<dbReference type="InterPro" id="IPR019734">
    <property type="entry name" value="TPR_rpt"/>
</dbReference>
<dbReference type="eggNOG" id="COG0457">
    <property type="taxonomic scope" value="Bacteria"/>
</dbReference>
<dbReference type="KEGG" id="cts:Ctha_0340"/>